<evidence type="ECO:0000256" key="1">
    <source>
        <dbReference type="ARBA" id="ARBA00004613"/>
    </source>
</evidence>
<sequence length="138" mass="15918">MLRGSGDSVWVSANPPGGGRQTSMRRKIWSVGQEAAATQGTEFVNSTCVFPFMYGDSMYYNCISLHSDYDWCSLDKKFQGRWRYCTGKDPPKCAFPFLYRKKLFYECTKNGYVLNRSWCSLTKNYNQDGKWKQCSPFG</sequence>
<dbReference type="Pfam" id="PF00040">
    <property type="entry name" value="fn2"/>
    <property type="match status" value="2"/>
</dbReference>
<evidence type="ECO:0000256" key="3">
    <source>
        <dbReference type="ARBA" id="ARBA00022525"/>
    </source>
</evidence>
<dbReference type="SMART" id="SM00059">
    <property type="entry name" value="FN2"/>
    <property type="match status" value="2"/>
</dbReference>
<dbReference type="CDD" id="cd00062">
    <property type="entry name" value="FN2"/>
    <property type="match status" value="1"/>
</dbReference>
<dbReference type="InterPro" id="IPR036943">
    <property type="entry name" value="FN_type2_sf"/>
</dbReference>
<comment type="subcellular location">
    <subcellularLocation>
        <location evidence="1">Secreted</location>
    </subcellularLocation>
</comment>
<keyword evidence="4" id="KW-0677">Repeat</keyword>
<dbReference type="Ensembl" id="ENSNVIT00000016648.1">
    <property type="protein sequence ID" value="ENSNVIP00000014251.1"/>
    <property type="gene ID" value="ENSNVIG00000011212.1"/>
</dbReference>
<dbReference type="GO" id="GO:0005576">
    <property type="term" value="C:extracellular region"/>
    <property type="evidence" value="ECO:0007669"/>
    <property type="project" value="UniProtKB-SubCell"/>
</dbReference>
<comment type="similarity">
    <text evidence="2">Belongs to the seminal plasma protein family.</text>
</comment>
<evidence type="ECO:0000256" key="5">
    <source>
        <dbReference type="ARBA" id="ARBA00023157"/>
    </source>
</evidence>
<feature type="disulfide bond" evidence="7">
    <location>
        <begin position="93"/>
        <end position="119"/>
    </location>
</feature>
<dbReference type="FunFam" id="2.10.10.10:FF:000005">
    <property type="entry name" value="Epididymal sperm binding protein 1"/>
    <property type="match status" value="1"/>
</dbReference>
<dbReference type="Gene3D" id="2.10.10.10">
    <property type="entry name" value="Fibronectin, type II, collagen-binding"/>
    <property type="match status" value="2"/>
</dbReference>
<evidence type="ECO:0000256" key="7">
    <source>
        <dbReference type="PROSITE-ProRule" id="PRU00479"/>
    </source>
</evidence>
<keyword evidence="5 7" id="KW-1015">Disulfide bond</keyword>
<evidence type="ECO:0000256" key="2">
    <source>
        <dbReference type="ARBA" id="ARBA00010011"/>
    </source>
</evidence>
<dbReference type="GeneTree" id="ENSGT00940000163805"/>
<evidence type="ECO:0000256" key="4">
    <source>
        <dbReference type="ARBA" id="ARBA00022737"/>
    </source>
</evidence>
<dbReference type="PROSITE" id="PS51092">
    <property type="entry name" value="FN2_2"/>
    <property type="match status" value="2"/>
</dbReference>
<evidence type="ECO:0000256" key="8">
    <source>
        <dbReference type="SAM" id="MobiDB-lite"/>
    </source>
</evidence>
<keyword evidence="6" id="KW-0278">Fertilization</keyword>
<comment type="caution">
    <text evidence="7">Lacks conserved residue(s) required for the propagation of feature annotation.</text>
</comment>
<dbReference type="InterPro" id="IPR013806">
    <property type="entry name" value="Kringle-like"/>
</dbReference>
<dbReference type="PANTHER" id="PTHR22918:SF5">
    <property type="entry name" value="BINDER OF SPERM PROTEIN HOMOLOG 2"/>
    <property type="match status" value="1"/>
</dbReference>
<dbReference type="GO" id="GO:0008201">
    <property type="term" value="F:heparin binding"/>
    <property type="evidence" value="ECO:0007669"/>
    <property type="project" value="TreeGrafter"/>
</dbReference>
<dbReference type="InterPro" id="IPR051666">
    <property type="entry name" value="SP_Capacitation_Regulator"/>
</dbReference>
<accession>A0A8C7B0K3</accession>
<proteinExistence type="inferred from homology"/>
<feature type="region of interest" description="Disordered" evidence="8">
    <location>
        <begin position="1"/>
        <end position="23"/>
    </location>
</feature>
<dbReference type="GO" id="GO:0009986">
    <property type="term" value="C:cell surface"/>
    <property type="evidence" value="ECO:0007669"/>
    <property type="project" value="TreeGrafter"/>
</dbReference>
<keyword evidence="11" id="KW-1185">Reference proteome</keyword>
<dbReference type="PANTHER" id="PTHR22918">
    <property type="entry name" value="SEMINAL PLASMA PROTEIN"/>
    <property type="match status" value="1"/>
</dbReference>
<evidence type="ECO:0000256" key="6">
    <source>
        <dbReference type="ARBA" id="ARBA00023279"/>
    </source>
</evidence>
<dbReference type="Proteomes" id="UP000694425">
    <property type="component" value="Unplaced"/>
</dbReference>
<dbReference type="SUPFAM" id="SSF57440">
    <property type="entry name" value="Kringle-like"/>
    <property type="match status" value="2"/>
</dbReference>
<reference evidence="10" key="2">
    <citation type="submission" date="2025-09" db="UniProtKB">
        <authorList>
            <consortium name="Ensembl"/>
        </authorList>
    </citation>
    <scope>IDENTIFICATION</scope>
</reference>
<evidence type="ECO:0000259" key="9">
    <source>
        <dbReference type="PROSITE" id="PS51092"/>
    </source>
</evidence>
<dbReference type="FunFam" id="2.10.10.10:FF:000015">
    <property type="entry name" value="Binder of sperm protein homolog 2"/>
    <property type="match status" value="1"/>
</dbReference>
<evidence type="ECO:0000313" key="10">
    <source>
        <dbReference type="Ensembl" id="ENSNVIP00000014251.1"/>
    </source>
</evidence>
<name>A0A8C7B0K3_NEOVI</name>
<dbReference type="InterPro" id="IPR000562">
    <property type="entry name" value="FN_type2_dom"/>
</dbReference>
<organism evidence="10 11">
    <name type="scientific">Neovison vison</name>
    <name type="common">American mink</name>
    <name type="synonym">Mustela vison</name>
    <dbReference type="NCBI Taxonomy" id="452646"/>
    <lineage>
        <taxon>Eukaryota</taxon>
        <taxon>Metazoa</taxon>
        <taxon>Chordata</taxon>
        <taxon>Craniata</taxon>
        <taxon>Vertebrata</taxon>
        <taxon>Euteleostomi</taxon>
        <taxon>Mammalia</taxon>
        <taxon>Eutheria</taxon>
        <taxon>Laurasiatheria</taxon>
        <taxon>Carnivora</taxon>
        <taxon>Caniformia</taxon>
        <taxon>Musteloidea</taxon>
        <taxon>Mustelidae</taxon>
        <taxon>Mustelinae</taxon>
        <taxon>Neogale</taxon>
    </lineage>
</organism>
<dbReference type="GO" id="GO:0048240">
    <property type="term" value="P:sperm capacitation"/>
    <property type="evidence" value="ECO:0007669"/>
    <property type="project" value="TreeGrafter"/>
</dbReference>
<dbReference type="AlphaFoldDB" id="A0A8C7B0K3"/>
<feature type="domain" description="Fibronectin type-II" evidence="9">
    <location>
        <begin position="88"/>
        <end position="136"/>
    </location>
</feature>
<keyword evidence="3" id="KW-0964">Secreted</keyword>
<evidence type="ECO:0000313" key="11">
    <source>
        <dbReference type="Proteomes" id="UP000694425"/>
    </source>
</evidence>
<feature type="domain" description="Fibronectin type-II" evidence="9">
    <location>
        <begin position="43"/>
        <end position="87"/>
    </location>
</feature>
<protein>
    <recommendedName>
        <fullName evidence="9">Fibronectin type-II domain-containing protein</fullName>
    </recommendedName>
</protein>
<feature type="disulfide bond" evidence="7">
    <location>
        <begin position="107"/>
        <end position="134"/>
    </location>
</feature>
<reference evidence="10" key="1">
    <citation type="submission" date="2025-08" db="UniProtKB">
        <authorList>
            <consortium name="Ensembl"/>
        </authorList>
    </citation>
    <scope>IDENTIFICATION</scope>
</reference>